<keyword evidence="3" id="KW-1185">Reference proteome</keyword>
<dbReference type="RefSeq" id="XP_062689352.1">
    <property type="nucleotide sequence ID" value="XM_062835458.1"/>
</dbReference>
<organism evidence="2 3">
    <name type="scientific">Neurospora hispaniola</name>
    <dbReference type="NCBI Taxonomy" id="588809"/>
    <lineage>
        <taxon>Eukaryota</taxon>
        <taxon>Fungi</taxon>
        <taxon>Dikarya</taxon>
        <taxon>Ascomycota</taxon>
        <taxon>Pezizomycotina</taxon>
        <taxon>Sordariomycetes</taxon>
        <taxon>Sordariomycetidae</taxon>
        <taxon>Sordariales</taxon>
        <taxon>Sordariaceae</taxon>
        <taxon>Neurospora</taxon>
    </lineage>
</organism>
<dbReference type="InterPro" id="IPR051532">
    <property type="entry name" value="Ester_Hydrolysis_Enzymes"/>
</dbReference>
<proteinExistence type="predicted"/>
<dbReference type="GO" id="GO:0004622">
    <property type="term" value="F:phosphatidylcholine lysophospholipase activity"/>
    <property type="evidence" value="ECO:0007669"/>
    <property type="project" value="TreeGrafter"/>
</dbReference>
<dbReference type="Gene3D" id="3.40.50.1110">
    <property type="entry name" value="SGNH hydrolase"/>
    <property type="match status" value="1"/>
</dbReference>
<evidence type="ECO:0000256" key="1">
    <source>
        <dbReference type="SAM" id="SignalP"/>
    </source>
</evidence>
<dbReference type="InterPro" id="IPR001087">
    <property type="entry name" value="GDSL"/>
</dbReference>
<dbReference type="GeneID" id="87873080"/>
<dbReference type="Pfam" id="PF00657">
    <property type="entry name" value="Lipase_GDSL"/>
    <property type="match status" value="1"/>
</dbReference>
<dbReference type="PANTHER" id="PTHR30383">
    <property type="entry name" value="THIOESTERASE 1/PROTEASE 1/LYSOPHOSPHOLIPASE L1"/>
    <property type="match status" value="1"/>
</dbReference>
<keyword evidence="1" id="KW-0732">Signal</keyword>
<dbReference type="InterPro" id="IPR036514">
    <property type="entry name" value="SGNH_hydro_sf"/>
</dbReference>
<dbReference type="SUPFAM" id="SSF52266">
    <property type="entry name" value="SGNH hydrolase"/>
    <property type="match status" value="1"/>
</dbReference>
<dbReference type="EMBL" id="JAULSX010000008">
    <property type="protein sequence ID" value="KAK3486795.1"/>
    <property type="molecule type" value="Genomic_DNA"/>
</dbReference>
<comment type="caution">
    <text evidence="2">The sequence shown here is derived from an EMBL/GenBank/DDBJ whole genome shotgun (WGS) entry which is preliminary data.</text>
</comment>
<evidence type="ECO:0000313" key="3">
    <source>
        <dbReference type="Proteomes" id="UP001285908"/>
    </source>
</evidence>
<dbReference type="PANTHER" id="PTHR30383:SF2">
    <property type="entry name" value="CELLULOSE-BINDING PROTEIN"/>
    <property type="match status" value="1"/>
</dbReference>
<protein>
    <submittedName>
        <fullName evidence="2">SGNH hydrolase-type esterase domain-containing protein</fullName>
    </submittedName>
</protein>
<feature type="chain" id="PRO_5042507585" evidence="1">
    <location>
        <begin position="20"/>
        <end position="243"/>
    </location>
</feature>
<reference evidence="2 3" key="1">
    <citation type="journal article" date="2023" name="Mol. Phylogenet. Evol.">
        <title>Genome-scale phylogeny and comparative genomics of the fungal order Sordariales.</title>
        <authorList>
            <person name="Hensen N."/>
            <person name="Bonometti L."/>
            <person name="Westerberg I."/>
            <person name="Brannstrom I.O."/>
            <person name="Guillou S."/>
            <person name="Cros-Aarteil S."/>
            <person name="Calhoun S."/>
            <person name="Haridas S."/>
            <person name="Kuo A."/>
            <person name="Mondo S."/>
            <person name="Pangilinan J."/>
            <person name="Riley R."/>
            <person name="LaButti K."/>
            <person name="Andreopoulos B."/>
            <person name="Lipzen A."/>
            <person name="Chen C."/>
            <person name="Yan M."/>
            <person name="Daum C."/>
            <person name="Ng V."/>
            <person name="Clum A."/>
            <person name="Steindorff A."/>
            <person name="Ohm R.A."/>
            <person name="Martin F."/>
            <person name="Silar P."/>
            <person name="Natvig D.O."/>
            <person name="Lalanne C."/>
            <person name="Gautier V."/>
            <person name="Ament-Velasquez S.L."/>
            <person name="Kruys A."/>
            <person name="Hutchinson M.I."/>
            <person name="Powell A.J."/>
            <person name="Barry K."/>
            <person name="Miller A.N."/>
            <person name="Grigoriev I.V."/>
            <person name="Debuchy R."/>
            <person name="Gladieux P."/>
            <person name="Hiltunen Thoren M."/>
            <person name="Johannesson H."/>
        </authorList>
    </citation>
    <scope>NUCLEOTIDE SEQUENCE [LARGE SCALE GENOMIC DNA]</scope>
    <source>
        <strain evidence="2 3">FGSC 10403</strain>
    </source>
</reference>
<feature type="signal peptide" evidence="1">
    <location>
        <begin position="1"/>
        <end position="19"/>
    </location>
</feature>
<dbReference type="CDD" id="cd01833">
    <property type="entry name" value="XynB_like"/>
    <property type="match status" value="1"/>
</dbReference>
<accession>A0AAJ0I138</accession>
<dbReference type="AlphaFoldDB" id="A0AAJ0I138"/>
<dbReference type="Proteomes" id="UP001285908">
    <property type="component" value="Unassembled WGS sequence"/>
</dbReference>
<dbReference type="FunFam" id="3.40.50.1110:FF:000037">
    <property type="entry name" value="Carbohydrate esterase family 3 protein"/>
    <property type="match status" value="1"/>
</dbReference>
<name>A0AAJ0I138_9PEZI</name>
<gene>
    <name evidence="2" type="ORF">B0T23DRAFT_324786</name>
</gene>
<evidence type="ECO:0000313" key="2">
    <source>
        <dbReference type="EMBL" id="KAK3486795.1"/>
    </source>
</evidence>
<sequence length="243" mass="26640">MFFPNLILNSLALTSAVLASPIELAERQTTPQKLRIMPLGDSITEITCWRALVWDQLAAANLASSVQYVGSQNSNPQNCRPSTANWDQHHEGHSGWLAVDIANNYLEGWLKKTPADIVMFMLGTNDVTRGKSTQEVMDAYTKMVGIMRGANPRMKIIVSLKKIDQMIPLSYSNAAVQAINAQIPAWAAKLNTTESPIVVADCYTGFKTSDLRDGVHPNANGDKIIASRVGPLLLDYVRQSLGK</sequence>
<keyword evidence="2" id="KW-0378">Hydrolase</keyword>